<keyword evidence="2" id="KW-1185">Reference proteome</keyword>
<dbReference type="Proteomes" id="UP000248646">
    <property type="component" value="Unassembled WGS sequence"/>
</dbReference>
<reference evidence="1 2" key="1">
    <citation type="submission" date="2018-06" db="EMBL/GenBank/DDBJ databases">
        <title>Genomic Encyclopedia of Type Strains, Phase IV (KMG-IV): sequencing the most valuable type-strain genomes for metagenomic binning, comparative biology and taxonomic classification.</title>
        <authorList>
            <person name="Goeker M."/>
        </authorList>
    </citation>
    <scope>NUCLEOTIDE SEQUENCE [LARGE SCALE GENOMIC DNA]</scope>
    <source>
        <strain evidence="1 2">DSM 5</strain>
    </source>
</reference>
<sequence length="313" mass="36284">MNGFLKLFMGFFLTFTLTGCIGEDYDFSPPTVTISTVSESMNEQSIELEEVNIDWDSDKHYKKETEDILSFAREQKPVSFKSGQKVDYGFDSQDFAIEELNVSLWKNNKEIKLEINDDRSFHLPKDEGEYVIVFDLRSDKGIAQFVGNILMAGSSQEQIFESFFHEKMKDMHIEEVGYSYGLVQMEFNVVHEDDAIAVFRENSEDDEEQISIAYIEKVDNQWEWIQTKGTEWTSPVKWSSMNQPPYIYSGEISDSSIFEVYVGDEPSKIINVEGEKRYWYAISPTKDVEISIIKEDGSKEIIKEINHEELQSK</sequence>
<dbReference type="PROSITE" id="PS51257">
    <property type="entry name" value="PROKAR_LIPOPROTEIN"/>
    <property type="match status" value="1"/>
</dbReference>
<accession>A0A2W7MCH1</accession>
<protein>
    <submittedName>
        <fullName evidence="1">Uncharacterized protein</fullName>
    </submittedName>
</protein>
<name>A0A2W7MCH1_9BACI</name>
<dbReference type="RefSeq" id="WP_245909324.1">
    <property type="nucleotide sequence ID" value="NZ_QKZI01000017.1"/>
</dbReference>
<gene>
    <name evidence="1" type="ORF">C7437_1173</name>
</gene>
<comment type="caution">
    <text evidence="1">The sequence shown here is derived from an EMBL/GenBank/DDBJ whole genome shotgun (WGS) entry which is preliminary data.</text>
</comment>
<proteinExistence type="predicted"/>
<dbReference type="EMBL" id="QKZI01000017">
    <property type="protein sequence ID" value="PZX01261.1"/>
    <property type="molecule type" value="Genomic_DNA"/>
</dbReference>
<dbReference type="AlphaFoldDB" id="A0A2W7MCH1"/>
<evidence type="ECO:0000313" key="2">
    <source>
        <dbReference type="Proteomes" id="UP000248646"/>
    </source>
</evidence>
<organism evidence="1 2">
    <name type="scientific">Psychrobacillus insolitus</name>
    <dbReference type="NCBI Taxonomy" id="1461"/>
    <lineage>
        <taxon>Bacteria</taxon>
        <taxon>Bacillati</taxon>
        <taxon>Bacillota</taxon>
        <taxon>Bacilli</taxon>
        <taxon>Bacillales</taxon>
        <taxon>Bacillaceae</taxon>
        <taxon>Psychrobacillus</taxon>
    </lineage>
</organism>
<evidence type="ECO:0000313" key="1">
    <source>
        <dbReference type="EMBL" id="PZX01261.1"/>
    </source>
</evidence>